<sequence>MKTAGVPMMATVLALAGPVAATVVGRQGGGALAGLAVLPGLAASGATVCVQPAGQLGQGPRAG</sequence>
<gene>
    <name evidence="1" type="ORF">SAMN04488085_1098</name>
</gene>
<protein>
    <submittedName>
        <fullName evidence="1">Uncharacterized protein</fullName>
    </submittedName>
</protein>
<reference evidence="1 2" key="1">
    <citation type="submission" date="2016-10" db="EMBL/GenBank/DDBJ databases">
        <authorList>
            <person name="de Groot N.N."/>
        </authorList>
    </citation>
    <scope>NUCLEOTIDE SEQUENCE [LARGE SCALE GENOMIC DNA]</scope>
    <source>
        <strain evidence="1 2">DSM 45317</strain>
    </source>
</reference>
<organism evidence="1 2">
    <name type="scientific">Geodermatophilus ruber</name>
    <dbReference type="NCBI Taxonomy" id="504800"/>
    <lineage>
        <taxon>Bacteria</taxon>
        <taxon>Bacillati</taxon>
        <taxon>Actinomycetota</taxon>
        <taxon>Actinomycetes</taxon>
        <taxon>Geodermatophilales</taxon>
        <taxon>Geodermatophilaceae</taxon>
        <taxon>Geodermatophilus</taxon>
    </lineage>
</organism>
<name>A0A1I4GJ99_9ACTN</name>
<dbReference type="Proteomes" id="UP000199152">
    <property type="component" value="Unassembled WGS sequence"/>
</dbReference>
<keyword evidence="2" id="KW-1185">Reference proteome</keyword>
<dbReference type="EMBL" id="FOSW01000009">
    <property type="protein sequence ID" value="SFL29397.1"/>
    <property type="molecule type" value="Genomic_DNA"/>
</dbReference>
<evidence type="ECO:0000313" key="2">
    <source>
        <dbReference type="Proteomes" id="UP000199152"/>
    </source>
</evidence>
<dbReference type="InParanoid" id="A0A1I4GJ99"/>
<accession>A0A1I4GJ99</accession>
<evidence type="ECO:0000313" key="1">
    <source>
        <dbReference type="EMBL" id="SFL29397.1"/>
    </source>
</evidence>
<proteinExistence type="predicted"/>
<dbReference type="AlphaFoldDB" id="A0A1I4GJ99"/>